<dbReference type="Proteomes" id="UP001597062">
    <property type="component" value="Unassembled WGS sequence"/>
</dbReference>
<dbReference type="EMBL" id="JBHTJR010000057">
    <property type="protein sequence ID" value="MFD0994109.1"/>
    <property type="molecule type" value="Genomic_DNA"/>
</dbReference>
<dbReference type="RefSeq" id="WP_386109051.1">
    <property type="nucleotide sequence ID" value="NZ_JBHTJR010000057.1"/>
</dbReference>
<keyword evidence="1" id="KW-0418">Kinase</keyword>
<dbReference type="SUPFAM" id="SSF53067">
    <property type="entry name" value="Actin-like ATPase domain"/>
    <property type="match status" value="1"/>
</dbReference>
<dbReference type="NCBIfam" id="NF007144">
    <property type="entry name" value="PRK09585.2-3"/>
    <property type="match status" value="1"/>
</dbReference>
<dbReference type="Pfam" id="PF03702">
    <property type="entry name" value="AnmK"/>
    <property type="match status" value="1"/>
</dbReference>
<dbReference type="EC" id="2.7.1.170" evidence="1"/>
<accession>A0ABW3JVI6</accession>
<comment type="caution">
    <text evidence="1">The sequence shown here is derived from an EMBL/GenBank/DDBJ whole genome shotgun (WGS) entry which is preliminary data.</text>
</comment>
<dbReference type="InterPro" id="IPR043129">
    <property type="entry name" value="ATPase_NBD"/>
</dbReference>
<proteinExistence type="predicted"/>
<dbReference type="PANTHER" id="PTHR30605:SF0">
    <property type="entry name" value="ANHYDRO-N-ACETYLMURAMIC ACID KINASE"/>
    <property type="match status" value="1"/>
</dbReference>
<keyword evidence="1" id="KW-0808">Transferase</keyword>
<evidence type="ECO:0000313" key="2">
    <source>
        <dbReference type="Proteomes" id="UP001597062"/>
    </source>
</evidence>
<dbReference type="InterPro" id="IPR005338">
    <property type="entry name" value="Anhydro_N_Ac-Mur_kinase"/>
</dbReference>
<gene>
    <name evidence="1" type="ORF">ACFQ1U_12905</name>
</gene>
<dbReference type="PANTHER" id="PTHR30605">
    <property type="entry name" value="ANHYDRO-N-ACETYLMURAMIC ACID KINASE"/>
    <property type="match status" value="1"/>
</dbReference>
<reference evidence="2" key="1">
    <citation type="journal article" date="2019" name="Int. J. Syst. Evol. Microbiol.">
        <title>The Global Catalogue of Microorganisms (GCM) 10K type strain sequencing project: providing services to taxonomists for standard genome sequencing and annotation.</title>
        <authorList>
            <consortium name="The Broad Institute Genomics Platform"/>
            <consortium name="The Broad Institute Genome Sequencing Center for Infectious Disease"/>
            <person name="Wu L."/>
            <person name="Ma J."/>
        </authorList>
    </citation>
    <scope>NUCLEOTIDE SEQUENCE [LARGE SCALE GENOMIC DNA]</scope>
    <source>
        <strain evidence="2">CCUG 60527</strain>
    </source>
</reference>
<dbReference type="Gene3D" id="3.30.420.40">
    <property type="match status" value="2"/>
</dbReference>
<organism evidence="1 2">
    <name type="scientific">Tenacibaculum geojense</name>
    <dbReference type="NCBI Taxonomy" id="915352"/>
    <lineage>
        <taxon>Bacteria</taxon>
        <taxon>Pseudomonadati</taxon>
        <taxon>Bacteroidota</taxon>
        <taxon>Flavobacteriia</taxon>
        <taxon>Flavobacteriales</taxon>
        <taxon>Flavobacteriaceae</taxon>
        <taxon>Tenacibaculum</taxon>
    </lineage>
</organism>
<keyword evidence="2" id="KW-1185">Reference proteome</keyword>
<evidence type="ECO:0000313" key="1">
    <source>
        <dbReference type="EMBL" id="MFD0994109.1"/>
    </source>
</evidence>
<protein>
    <submittedName>
        <fullName evidence="1">Anhydro-N-acetylmuramic acid kinase</fullName>
        <ecNumber evidence="1">2.7.1.170</ecNumber>
    </submittedName>
</protein>
<name>A0ABW3JVI6_9FLAO</name>
<dbReference type="GO" id="GO:0016301">
    <property type="term" value="F:kinase activity"/>
    <property type="evidence" value="ECO:0007669"/>
    <property type="project" value="UniProtKB-KW"/>
</dbReference>
<sequence>MQNDCFYVIGLMSGTSLDGIDLVYVSFDKKNYQNFKILAAKTYEYNSFWQSKLANAINSLPADVKVLDVSYGRYLAEVINVFTDEFSIQNLDFIASHGHTVFHQPDKGITLQIGNGQTLANITQQQVICDFRSQDVALGGQGAPLVPIGDELLFKNYDYCINLGGFANISYKFNDNRVAFDVCPVNIVLNHYAQKLGKPYDKNGDIAANNSVNTSLLKALNSLPFYTKLPPKSLGLEWVKETVFPLINRLESSPEKVIATFSQHVAQQLATVVRPKTSILVTGGGAFNSYLIQELSNNIQTKINLPSQELINFKEALIFAFLGVLRFNNEVNCLKSVTGAQKNHSSGEIFNAV</sequence>